<dbReference type="InterPro" id="IPR000653">
    <property type="entry name" value="DegT/StrS_aminotransferase"/>
</dbReference>
<dbReference type="PANTHER" id="PTHR30244">
    <property type="entry name" value="TRANSAMINASE"/>
    <property type="match status" value="1"/>
</dbReference>
<dbReference type="PANTHER" id="PTHR30244:SF42">
    <property type="entry name" value="UDP-2-ACETAMIDO-2-DEOXY-3-OXO-D-GLUCURONATE AMINOTRANSFERASE"/>
    <property type="match status" value="1"/>
</dbReference>
<dbReference type="SUPFAM" id="SSF53383">
    <property type="entry name" value="PLP-dependent transferases"/>
    <property type="match status" value="1"/>
</dbReference>
<dbReference type="PIRSF" id="PIRSF000390">
    <property type="entry name" value="PLP_StrS"/>
    <property type="match status" value="1"/>
</dbReference>
<sequence>MASQHTIGQIQMVDLKNQYLKNKSAVDQAIQVCLDETSFIKGPQVALFERQLATYLNVPHVISCANGTDALQLAMMALDLKPNDEVIVPAFTYVATAEVIALLGLKPIIIDVDPKTFTINKELVAEAITPQTRLVVPVHLFGQCADMGGILDLCQANEIAIVEDAAQAIGASYTFPNGYVLAAGCLGDLGTTSFFPSKNLGCFGDGGAVFTRTEELACKVRMIANHGQARKYEHEVVGINSRLDSLQAAILLIKLKSLATYTANRQRAAAWYDNLLNGISEVEIPYRAPNSTHVFHQYTIKVPAKKRDGLIEFLKQNGIPSMVYYPKSLTRQKAYQDVGRVVGDLSVTHELCQRVLSLPMHTELTEPQIAYIAETITTYFA</sequence>
<evidence type="ECO:0000256" key="3">
    <source>
        <dbReference type="RuleBase" id="RU004508"/>
    </source>
</evidence>
<reference evidence="5" key="1">
    <citation type="submission" date="2017-09" db="EMBL/GenBank/DDBJ databases">
        <authorList>
            <person name="Varghese N."/>
            <person name="Submissions S."/>
        </authorList>
    </citation>
    <scope>NUCLEOTIDE SEQUENCE [LARGE SCALE GENOMIC DNA]</scope>
    <source>
        <strain evidence="5">DSM 29961</strain>
    </source>
</reference>
<dbReference type="Gene3D" id="3.90.1150.10">
    <property type="entry name" value="Aspartate Aminotransferase, domain 1"/>
    <property type="match status" value="1"/>
</dbReference>
<dbReference type="GO" id="GO:0030170">
    <property type="term" value="F:pyridoxal phosphate binding"/>
    <property type="evidence" value="ECO:0007669"/>
    <property type="project" value="TreeGrafter"/>
</dbReference>
<keyword evidence="5" id="KW-1185">Reference proteome</keyword>
<dbReference type="GO" id="GO:0008483">
    <property type="term" value="F:transaminase activity"/>
    <property type="evidence" value="ECO:0007669"/>
    <property type="project" value="TreeGrafter"/>
</dbReference>
<dbReference type="InterPro" id="IPR015424">
    <property type="entry name" value="PyrdxlP-dep_Trfase"/>
</dbReference>
<dbReference type="AlphaFoldDB" id="A0A286FD49"/>
<dbReference type="InterPro" id="IPR015421">
    <property type="entry name" value="PyrdxlP-dep_Trfase_major"/>
</dbReference>
<gene>
    <name evidence="4" type="ORF">SAMN06269250_1700</name>
</gene>
<accession>A0A286FD49</accession>
<dbReference type="GO" id="GO:0000271">
    <property type="term" value="P:polysaccharide biosynthetic process"/>
    <property type="evidence" value="ECO:0007669"/>
    <property type="project" value="TreeGrafter"/>
</dbReference>
<feature type="active site" description="Proton acceptor" evidence="1">
    <location>
        <position position="198"/>
    </location>
</feature>
<dbReference type="RefSeq" id="WP_245877774.1">
    <property type="nucleotide sequence ID" value="NZ_OCNH01000001.1"/>
</dbReference>
<dbReference type="Gene3D" id="3.40.640.10">
    <property type="entry name" value="Type I PLP-dependent aspartate aminotransferase-like (Major domain)"/>
    <property type="match status" value="1"/>
</dbReference>
<protein>
    <submittedName>
        <fullName evidence="4">dTDP-4-amino-4,6-dideoxygalactose transaminase</fullName>
    </submittedName>
</protein>
<feature type="modified residue" description="N6-(pyridoxal phosphate)lysine" evidence="2">
    <location>
        <position position="198"/>
    </location>
</feature>
<evidence type="ECO:0000313" key="4">
    <source>
        <dbReference type="EMBL" id="SOD81177.1"/>
    </source>
</evidence>
<dbReference type="EMBL" id="OCNH01000001">
    <property type="protein sequence ID" value="SOD81177.1"/>
    <property type="molecule type" value="Genomic_DNA"/>
</dbReference>
<evidence type="ECO:0000256" key="2">
    <source>
        <dbReference type="PIRSR" id="PIRSR000390-2"/>
    </source>
</evidence>
<dbReference type="Pfam" id="PF01041">
    <property type="entry name" value="DegT_DnrJ_EryC1"/>
    <property type="match status" value="1"/>
</dbReference>
<organism evidence="4 5">
    <name type="scientific">Spirosoma fluviale</name>
    <dbReference type="NCBI Taxonomy" id="1597977"/>
    <lineage>
        <taxon>Bacteria</taxon>
        <taxon>Pseudomonadati</taxon>
        <taxon>Bacteroidota</taxon>
        <taxon>Cytophagia</taxon>
        <taxon>Cytophagales</taxon>
        <taxon>Cytophagaceae</taxon>
        <taxon>Spirosoma</taxon>
    </lineage>
</organism>
<comment type="similarity">
    <text evidence="3">Belongs to the DegT/DnrJ/EryC1 family.</text>
</comment>
<proteinExistence type="inferred from homology"/>
<dbReference type="Proteomes" id="UP000219452">
    <property type="component" value="Unassembled WGS sequence"/>
</dbReference>
<evidence type="ECO:0000313" key="5">
    <source>
        <dbReference type="Proteomes" id="UP000219452"/>
    </source>
</evidence>
<keyword evidence="2 3" id="KW-0663">Pyridoxal phosphate</keyword>
<evidence type="ECO:0000256" key="1">
    <source>
        <dbReference type="PIRSR" id="PIRSR000390-1"/>
    </source>
</evidence>
<name>A0A286FD49_9BACT</name>
<dbReference type="InterPro" id="IPR015422">
    <property type="entry name" value="PyrdxlP-dep_Trfase_small"/>
</dbReference>
<dbReference type="CDD" id="cd00616">
    <property type="entry name" value="AHBA_syn"/>
    <property type="match status" value="1"/>
</dbReference>